<dbReference type="InterPro" id="IPR018114">
    <property type="entry name" value="TRYPSIN_HIS"/>
</dbReference>
<dbReference type="PROSITE" id="PS00135">
    <property type="entry name" value="TRYPSIN_SER"/>
    <property type="match status" value="1"/>
</dbReference>
<dbReference type="GO" id="GO:0006508">
    <property type="term" value="P:proteolysis"/>
    <property type="evidence" value="ECO:0007669"/>
    <property type="project" value="UniProtKB-KW"/>
</dbReference>
<keyword evidence="6 8" id="KW-0720">Serine protease</keyword>
<evidence type="ECO:0000256" key="3">
    <source>
        <dbReference type="ARBA" id="ARBA00017161"/>
    </source>
</evidence>
<dbReference type="PRINTS" id="PR00722">
    <property type="entry name" value="CHYMOTRYPSIN"/>
</dbReference>
<evidence type="ECO:0000256" key="9">
    <source>
        <dbReference type="SAM" id="MobiDB-lite"/>
    </source>
</evidence>
<dbReference type="OrthoDB" id="6339452at2759"/>
<feature type="region of interest" description="Disordered" evidence="9">
    <location>
        <begin position="389"/>
        <end position="408"/>
    </location>
</feature>
<evidence type="ECO:0000256" key="2">
    <source>
        <dbReference type="ARBA" id="ARBA00012050"/>
    </source>
</evidence>
<dbReference type="Proteomes" id="UP000242450">
    <property type="component" value="Chromosome 22"/>
</dbReference>
<dbReference type="Pfam" id="PF00089">
    <property type="entry name" value="Trypsin"/>
    <property type="match status" value="2"/>
</dbReference>
<comment type="caution">
    <text evidence="11">The sequence shown here is derived from an EMBL/GenBank/DDBJ whole genome shotgun (WGS) entry which is preliminary data.</text>
</comment>
<sequence>MAVPRDQPQAPLPALGPCGVRFRQNRQGGMRIVGGQDAAHGSWPWMVSLQIFTYHNNRRYHVCGGSLLNSHWLLTAAHCFRIKKYVRELAEGVFKEGSSQNRAFSKGLSAKVTDWRLIFGAKEVEWGSNKPVKPPLQERYVEKIIIHEKYSASSESNDVALIKITPPVTCGHFIGPGCLPHFRAGPPRVPQTCLVAGWGFLQENGDHVTAEITLPEAMALLGRESGSGRGDSGGPLMCKDSVENSYVVVGITSWGVGCARAKRPGVYTSTWSYLNWIASKIGSNAVHMIQLPTAPPASTPVAQASPGSVQPSIRPPWFFQHVPRPPPSQQALAVAQPPRPSNSRPSVPPPPPRPRPPPPQPSTRPPQVLSFAKRLQQLIEVLKGKTFLNEKSNYEMETTDLPEQHASS</sequence>
<dbReference type="InterPro" id="IPR001314">
    <property type="entry name" value="Peptidase_S1A"/>
</dbReference>
<dbReference type="Gene3D" id="2.40.10.10">
    <property type="entry name" value="Trypsin-like serine proteases"/>
    <property type="match status" value="3"/>
</dbReference>
<dbReference type="EC" id="3.4.21.10" evidence="2"/>
<dbReference type="SMART" id="SM00020">
    <property type="entry name" value="Tryp_SPc"/>
    <property type="match status" value="1"/>
</dbReference>
<dbReference type="GO" id="GO:0007340">
    <property type="term" value="P:acrosome reaction"/>
    <property type="evidence" value="ECO:0007669"/>
    <property type="project" value="TreeGrafter"/>
</dbReference>
<name>A0A212CD05_CEREH</name>
<dbReference type="PROSITE" id="PS00134">
    <property type="entry name" value="TRYPSIN_HIS"/>
    <property type="match status" value="1"/>
</dbReference>
<evidence type="ECO:0000256" key="6">
    <source>
        <dbReference type="ARBA" id="ARBA00022825"/>
    </source>
</evidence>
<dbReference type="EMBL" id="MKHE01000022">
    <property type="protein sequence ID" value="OWK03802.1"/>
    <property type="molecule type" value="Genomic_DNA"/>
</dbReference>
<dbReference type="SUPFAM" id="SSF50494">
    <property type="entry name" value="Trypsin-like serine proteases"/>
    <property type="match status" value="1"/>
</dbReference>
<evidence type="ECO:0000256" key="1">
    <source>
        <dbReference type="ARBA" id="ARBA00001656"/>
    </source>
</evidence>
<protein>
    <recommendedName>
        <fullName evidence="3">Acrosin</fullName>
        <ecNumber evidence="2">3.4.21.10</ecNumber>
    </recommendedName>
</protein>
<keyword evidence="12" id="KW-1185">Reference proteome</keyword>
<accession>A0A212CD05</accession>
<dbReference type="PROSITE" id="PS50240">
    <property type="entry name" value="TRYPSIN_DOM"/>
    <property type="match status" value="1"/>
</dbReference>
<proteinExistence type="predicted"/>
<comment type="catalytic activity">
    <reaction evidence="1">
        <text>Preferential cleavage: Arg-|-Xaa, Lys-|-Xaa.</text>
        <dbReference type="EC" id="3.4.21.10"/>
    </reaction>
</comment>
<dbReference type="CDD" id="cd00190">
    <property type="entry name" value="Tryp_SPc"/>
    <property type="match status" value="1"/>
</dbReference>
<gene>
    <name evidence="11" type="ORF">Celaphus_00013651</name>
</gene>
<dbReference type="InterPro" id="IPR001254">
    <property type="entry name" value="Trypsin_dom"/>
</dbReference>
<dbReference type="InterPro" id="IPR033116">
    <property type="entry name" value="TRYPSIN_SER"/>
</dbReference>
<evidence type="ECO:0000313" key="12">
    <source>
        <dbReference type="Proteomes" id="UP000242450"/>
    </source>
</evidence>
<evidence type="ECO:0000256" key="8">
    <source>
        <dbReference type="RuleBase" id="RU363034"/>
    </source>
</evidence>
<dbReference type="PANTHER" id="PTHR24252:SF8">
    <property type="entry name" value="ACROSIN"/>
    <property type="match status" value="1"/>
</dbReference>
<reference evidence="11 12" key="1">
    <citation type="journal article" date="2018" name="Mol. Genet. Genomics">
        <title>The red deer Cervus elaphus genome CerEla1.0: sequencing, annotating, genes, and chromosomes.</title>
        <authorList>
            <person name="Bana N.A."/>
            <person name="Nyiri A."/>
            <person name="Nagy J."/>
            <person name="Frank K."/>
            <person name="Nagy T."/>
            <person name="Steger V."/>
            <person name="Schiller M."/>
            <person name="Lakatos P."/>
            <person name="Sugar L."/>
            <person name="Horn P."/>
            <person name="Barta E."/>
            <person name="Orosz L."/>
        </authorList>
    </citation>
    <scope>NUCLEOTIDE SEQUENCE [LARGE SCALE GENOMIC DNA]</scope>
    <source>
        <strain evidence="11">Hungarian</strain>
    </source>
</reference>
<keyword evidence="5 8" id="KW-0378">Hydrolase</keyword>
<evidence type="ECO:0000256" key="5">
    <source>
        <dbReference type="ARBA" id="ARBA00022801"/>
    </source>
</evidence>
<keyword evidence="7" id="KW-1015">Disulfide bond</keyword>
<feature type="domain" description="Peptidase S1" evidence="10">
    <location>
        <begin position="32"/>
        <end position="282"/>
    </location>
</feature>
<evidence type="ECO:0000256" key="7">
    <source>
        <dbReference type="ARBA" id="ARBA00023157"/>
    </source>
</evidence>
<evidence type="ECO:0000259" key="10">
    <source>
        <dbReference type="PROSITE" id="PS50240"/>
    </source>
</evidence>
<evidence type="ECO:0000256" key="4">
    <source>
        <dbReference type="ARBA" id="ARBA00022670"/>
    </source>
</evidence>
<dbReference type="PANTHER" id="PTHR24252">
    <property type="entry name" value="ACROSIN-RELATED"/>
    <property type="match status" value="1"/>
</dbReference>
<feature type="region of interest" description="Disordered" evidence="9">
    <location>
        <begin position="296"/>
        <end position="367"/>
    </location>
</feature>
<feature type="compositionally biased region" description="Polar residues" evidence="9">
    <location>
        <begin position="300"/>
        <end position="311"/>
    </location>
</feature>
<dbReference type="InterPro" id="IPR043504">
    <property type="entry name" value="Peptidase_S1_PA_chymotrypsin"/>
</dbReference>
<evidence type="ECO:0000313" key="11">
    <source>
        <dbReference type="EMBL" id="OWK03802.1"/>
    </source>
</evidence>
<keyword evidence="4 8" id="KW-0645">Protease</keyword>
<organism evidence="11 12">
    <name type="scientific">Cervus elaphus hippelaphus</name>
    <name type="common">European red deer</name>
    <dbReference type="NCBI Taxonomy" id="46360"/>
    <lineage>
        <taxon>Eukaryota</taxon>
        <taxon>Metazoa</taxon>
        <taxon>Chordata</taxon>
        <taxon>Craniata</taxon>
        <taxon>Vertebrata</taxon>
        <taxon>Euteleostomi</taxon>
        <taxon>Mammalia</taxon>
        <taxon>Eutheria</taxon>
        <taxon>Laurasiatheria</taxon>
        <taxon>Artiodactyla</taxon>
        <taxon>Ruminantia</taxon>
        <taxon>Pecora</taxon>
        <taxon>Cervidae</taxon>
        <taxon>Cervinae</taxon>
        <taxon>Cervus</taxon>
    </lineage>
</organism>
<dbReference type="GO" id="GO:0004252">
    <property type="term" value="F:serine-type endopeptidase activity"/>
    <property type="evidence" value="ECO:0007669"/>
    <property type="project" value="InterPro"/>
</dbReference>
<dbReference type="InterPro" id="IPR009003">
    <property type="entry name" value="Peptidase_S1_PA"/>
</dbReference>
<feature type="compositionally biased region" description="Pro residues" evidence="9">
    <location>
        <begin position="346"/>
        <end position="364"/>
    </location>
</feature>
<dbReference type="AlphaFoldDB" id="A0A212CD05"/>